<dbReference type="SMART" id="SM00276">
    <property type="entry name" value="GLECT"/>
    <property type="match status" value="2"/>
</dbReference>
<dbReference type="PROSITE" id="PS51304">
    <property type="entry name" value="GALECTIN"/>
    <property type="match status" value="2"/>
</dbReference>
<evidence type="ECO:0000313" key="7">
    <source>
        <dbReference type="EMBL" id="CAD7646623.1"/>
    </source>
</evidence>
<keyword evidence="4" id="KW-0175">Coiled coil</keyword>
<evidence type="ECO:0000256" key="3">
    <source>
        <dbReference type="RuleBase" id="RU102079"/>
    </source>
</evidence>
<evidence type="ECO:0000256" key="4">
    <source>
        <dbReference type="SAM" id="Coils"/>
    </source>
</evidence>
<dbReference type="InterPro" id="IPR001079">
    <property type="entry name" value="Galectin_CRD"/>
</dbReference>
<keyword evidence="2" id="KW-0677">Repeat</keyword>
<name>A0A7R9LRN1_9ACAR</name>
<dbReference type="GO" id="GO:0016020">
    <property type="term" value="C:membrane"/>
    <property type="evidence" value="ECO:0007669"/>
    <property type="project" value="UniProtKB-SubCell"/>
</dbReference>
<keyword evidence="5" id="KW-1133">Transmembrane helix</keyword>
<evidence type="ECO:0000256" key="5">
    <source>
        <dbReference type="SAM" id="Phobius"/>
    </source>
</evidence>
<dbReference type="EMBL" id="CAJPVJ010002442">
    <property type="protein sequence ID" value="CAG2166302.1"/>
    <property type="molecule type" value="Genomic_DNA"/>
</dbReference>
<dbReference type="EMBL" id="OC917267">
    <property type="protein sequence ID" value="CAD7646623.1"/>
    <property type="molecule type" value="Genomic_DNA"/>
</dbReference>
<dbReference type="InterPro" id="IPR044156">
    <property type="entry name" value="Galectin-like"/>
</dbReference>
<proteinExistence type="predicted"/>
<gene>
    <name evidence="7" type="ORF">ONB1V03_LOCUS5826</name>
</gene>
<feature type="transmembrane region" description="Helical" evidence="5">
    <location>
        <begin position="126"/>
        <end position="158"/>
    </location>
</feature>
<protein>
    <recommendedName>
        <fullName evidence="3">Galectin</fullName>
    </recommendedName>
</protein>
<evidence type="ECO:0000313" key="8">
    <source>
        <dbReference type="Proteomes" id="UP000728032"/>
    </source>
</evidence>
<keyword evidence="5" id="KW-0472">Membrane</keyword>
<organism evidence="7">
    <name type="scientific">Oppiella nova</name>
    <dbReference type="NCBI Taxonomy" id="334625"/>
    <lineage>
        <taxon>Eukaryota</taxon>
        <taxon>Metazoa</taxon>
        <taxon>Ecdysozoa</taxon>
        <taxon>Arthropoda</taxon>
        <taxon>Chelicerata</taxon>
        <taxon>Arachnida</taxon>
        <taxon>Acari</taxon>
        <taxon>Acariformes</taxon>
        <taxon>Sarcoptiformes</taxon>
        <taxon>Oribatida</taxon>
        <taxon>Brachypylina</taxon>
        <taxon>Oppioidea</taxon>
        <taxon>Oppiidae</taxon>
        <taxon>Oppiella</taxon>
    </lineage>
</organism>
<dbReference type="Proteomes" id="UP000728032">
    <property type="component" value="Unassembled WGS sequence"/>
</dbReference>
<dbReference type="Gene3D" id="2.60.120.200">
    <property type="match status" value="2"/>
</dbReference>
<dbReference type="GO" id="GO:0046873">
    <property type="term" value="F:metal ion transmembrane transporter activity"/>
    <property type="evidence" value="ECO:0007669"/>
    <property type="project" value="InterPro"/>
</dbReference>
<dbReference type="PANTHER" id="PTHR11346:SF176">
    <property type="entry name" value="32 KDA BETA-GALACTOSIDE-BINDING LECTIN LEC-3"/>
    <property type="match status" value="1"/>
</dbReference>
<dbReference type="AlphaFoldDB" id="A0A7R9LRN1"/>
<dbReference type="SUPFAM" id="SSF49899">
    <property type="entry name" value="Concanavalin A-like lectins/glucanases"/>
    <property type="match status" value="2"/>
</dbReference>
<sequence>VQANSKAAKCLYLMVALIGILLSQYSGSLSPVIDSSRQLWLLVYLRAKRVRYTTSSTQTQEELEEAENELKKLDSNEESDYKNIISKLLPFLSMVFVETFCLIFFAEWGDKSQLSTIVLAAREDPIGVIVGSLFGYSVCTAIAVLGGSILAQISLIIIKGRVPNGSRRFEFNLMVGSVISEQLKQSGDIALHFNPRFDTNLVVRNSRQNGRWGPEEREPQVMPYAAGRDFETMLLIEADGFKVAVNGRHFCQFLHRIPLSCVGVLSIEGSVEVERIEYRREMKYTAPIVMASPAAPMPVLVSRALGPIHNPPLPFRHAFGESLRPSQMIYISGRLTNSADRFSIDFTCAQHPHQNDIAFHFNARIREAVVVRNHFQSGRWGAEERHANVFPFYTGANFDLMVQVEAHRFMVAINGQHFAEFRHRIPLQFVNGMNISGDVFITSIRFAQP</sequence>
<keyword evidence="5" id="KW-0812">Transmembrane</keyword>
<evidence type="ECO:0000256" key="1">
    <source>
        <dbReference type="ARBA" id="ARBA00022734"/>
    </source>
</evidence>
<feature type="coiled-coil region" evidence="4">
    <location>
        <begin position="49"/>
        <end position="83"/>
    </location>
</feature>
<dbReference type="FunFam" id="2.60.120.200:FF:000124">
    <property type="entry name" value="Galectin-4"/>
    <property type="match status" value="1"/>
</dbReference>
<feature type="domain" description="Galectin" evidence="6">
    <location>
        <begin position="315"/>
        <end position="447"/>
    </location>
</feature>
<dbReference type="GO" id="GO:0030246">
    <property type="term" value="F:carbohydrate binding"/>
    <property type="evidence" value="ECO:0007669"/>
    <property type="project" value="UniProtKB-UniRule"/>
</dbReference>
<evidence type="ECO:0000259" key="6">
    <source>
        <dbReference type="PROSITE" id="PS51304"/>
    </source>
</evidence>
<dbReference type="CDD" id="cd00070">
    <property type="entry name" value="GLECT"/>
    <property type="match status" value="2"/>
</dbReference>
<dbReference type="Pfam" id="PF00337">
    <property type="entry name" value="Gal-bind_lectin"/>
    <property type="match status" value="2"/>
</dbReference>
<feature type="domain" description="Galectin" evidence="6">
    <location>
        <begin position="142"/>
        <end position="279"/>
    </location>
</feature>
<dbReference type="PANTHER" id="PTHR11346">
    <property type="entry name" value="GALECTIN"/>
    <property type="match status" value="1"/>
</dbReference>
<feature type="transmembrane region" description="Helical" evidence="5">
    <location>
        <begin position="12"/>
        <end position="33"/>
    </location>
</feature>
<dbReference type="OrthoDB" id="5795596at2759"/>
<evidence type="ECO:0000256" key="2">
    <source>
        <dbReference type="ARBA" id="ARBA00022737"/>
    </source>
</evidence>
<reference evidence="7" key="1">
    <citation type="submission" date="2020-11" db="EMBL/GenBank/DDBJ databases">
        <authorList>
            <person name="Tran Van P."/>
        </authorList>
    </citation>
    <scope>NUCLEOTIDE SEQUENCE</scope>
</reference>
<feature type="non-terminal residue" evidence="7">
    <location>
        <position position="1"/>
    </location>
</feature>
<dbReference type="GO" id="GO:0016936">
    <property type="term" value="F:galactoside binding"/>
    <property type="evidence" value="ECO:0007669"/>
    <property type="project" value="TreeGrafter"/>
</dbReference>
<accession>A0A7R9LRN1</accession>
<keyword evidence="1 3" id="KW-0430">Lectin</keyword>
<feature type="transmembrane region" description="Helical" evidence="5">
    <location>
        <begin position="88"/>
        <end position="106"/>
    </location>
</feature>
<dbReference type="InterPro" id="IPR013320">
    <property type="entry name" value="ConA-like_dom_sf"/>
</dbReference>
<dbReference type="SMART" id="SM00908">
    <property type="entry name" value="Gal-bind_lectin"/>
    <property type="match status" value="2"/>
</dbReference>
<keyword evidence="8" id="KW-1185">Reference proteome</keyword>